<dbReference type="GO" id="GO:0009007">
    <property type="term" value="F:site-specific DNA-methyltransferase (adenine-specific) activity"/>
    <property type="evidence" value="ECO:0007669"/>
    <property type="project" value="UniProtKB-EC"/>
</dbReference>
<evidence type="ECO:0000313" key="5">
    <source>
        <dbReference type="Proteomes" id="UP000549971"/>
    </source>
</evidence>
<keyword evidence="1 4" id="KW-0489">Methyltransferase</keyword>
<gene>
    <name evidence="4" type="ORF">HDA39_006925</name>
</gene>
<dbReference type="GO" id="GO:0043565">
    <property type="term" value="F:sequence-specific DNA binding"/>
    <property type="evidence" value="ECO:0007669"/>
    <property type="project" value="TreeGrafter"/>
</dbReference>
<accession>A0A7W9JDL1</accession>
<dbReference type="InterPro" id="IPR029063">
    <property type="entry name" value="SAM-dependent_MTases_sf"/>
</dbReference>
<keyword evidence="3" id="KW-0949">S-adenosyl-L-methionine</keyword>
<evidence type="ECO:0000256" key="1">
    <source>
        <dbReference type="ARBA" id="ARBA00022603"/>
    </source>
</evidence>
<sequence length="282" mass="31562">MTAELAPPFAYYGGKTTKAAQLAALLPAHRHYVEPFAGSLAVLLAKPAAPFETVNDLDGALMTFWRVLRDRGNDLARVCWLTPHSRTEHHEAYSLTGAHSNDLDELEVARRVWVQLSQGMGGTRRRTGWRHFQDPGERTSVSMPDYLHAYVARMTPALRRLRQVSLEARPALDVIAAYGRHEHVCIYADPPYLGSTRSSRQYAVEMSGDAEHRELADALKACRSAVVLSGYPSDLYDDLYADWHRLELASFTGQSGTAGHRTEVLWSNRPLGAQPTLWQENH</sequence>
<dbReference type="Pfam" id="PF02086">
    <property type="entry name" value="MethyltransfD12"/>
    <property type="match status" value="1"/>
</dbReference>
<dbReference type="Proteomes" id="UP000549971">
    <property type="component" value="Unassembled WGS sequence"/>
</dbReference>
<evidence type="ECO:0000256" key="2">
    <source>
        <dbReference type="ARBA" id="ARBA00022679"/>
    </source>
</evidence>
<dbReference type="PANTHER" id="PTHR30481:SF4">
    <property type="entry name" value="SITE-SPECIFIC DNA-METHYLTRANSFERASE (ADENINE-SPECIFIC)"/>
    <property type="match status" value="1"/>
</dbReference>
<comment type="caution">
    <text evidence="4">The sequence shown here is derived from an EMBL/GenBank/DDBJ whole genome shotgun (WGS) entry which is preliminary data.</text>
</comment>
<keyword evidence="5" id="KW-1185">Reference proteome</keyword>
<dbReference type="PRINTS" id="PR00505">
    <property type="entry name" value="D12N6MTFRASE"/>
</dbReference>
<evidence type="ECO:0000256" key="3">
    <source>
        <dbReference type="ARBA" id="ARBA00022691"/>
    </source>
</evidence>
<dbReference type="EMBL" id="JACHMY010000001">
    <property type="protein sequence ID" value="MBB5840191.1"/>
    <property type="molecule type" value="Genomic_DNA"/>
</dbReference>
<dbReference type="GO" id="GO:0006298">
    <property type="term" value="P:mismatch repair"/>
    <property type="evidence" value="ECO:0007669"/>
    <property type="project" value="TreeGrafter"/>
</dbReference>
<dbReference type="GO" id="GO:1904047">
    <property type="term" value="F:S-adenosyl-L-methionine binding"/>
    <property type="evidence" value="ECO:0007669"/>
    <property type="project" value="TreeGrafter"/>
</dbReference>
<organism evidence="4 5">
    <name type="scientific">Kribbella italica</name>
    <dbReference type="NCBI Taxonomy" id="1540520"/>
    <lineage>
        <taxon>Bacteria</taxon>
        <taxon>Bacillati</taxon>
        <taxon>Actinomycetota</taxon>
        <taxon>Actinomycetes</taxon>
        <taxon>Propionibacteriales</taxon>
        <taxon>Kribbellaceae</taxon>
        <taxon>Kribbella</taxon>
    </lineage>
</organism>
<keyword evidence="2 4" id="KW-0808">Transferase</keyword>
<dbReference type="PANTHER" id="PTHR30481">
    <property type="entry name" value="DNA ADENINE METHYLASE"/>
    <property type="match status" value="1"/>
</dbReference>
<dbReference type="GO" id="GO:0009307">
    <property type="term" value="P:DNA restriction-modification system"/>
    <property type="evidence" value="ECO:0007669"/>
    <property type="project" value="InterPro"/>
</dbReference>
<evidence type="ECO:0000313" key="4">
    <source>
        <dbReference type="EMBL" id="MBB5840191.1"/>
    </source>
</evidence>
<dbReference type="EC" id="2.1.1.72" evidence="4"/>
<dbReference type="PIRSF" id="PIRSF000398">
    <property type="entry name" value="M_m6A_EcoRV"/>
    <property type="match status" value="1"/>
</dbReference>
<dbReference type="InterPro" id="IPR012327">
    <property type="entry name" value="MeTrfase_D12"/>
</dbReference>
<protein>
    <submittedName>
        <fullName evidence="4">DNA adenine methylase</fullName>
        <ecNumber evidence="4">2.1.1.72</ecNumber>
    </submittedName>
</protein>
<dbReference type="SUPFAM" id="SSF53335">
    <property type="entry name" value="S-adenosyl-L-methionine-dependent methyltransferases"/>
    <property type="match status" value="1"/>
</dbReference>
<name>A0A7W9JDL1_9ACTN</name>
<dbReference type="AlphaFoldDB" id="A0A7W9JDL1"/>
<reference evidence="4 5" key="1">
    <citation type="submission" date="2020-08" db="EMBL/GenBank/DDBJ databases">
        <title>Sequencing the genomes of 1000 actinobacteria strains.</title>
        <authorList>
            <person name="Klenk H.-P."/>
        </authorList>
    </citation>
    <scope>NUCLEOTIDE SEQUENCE [LARGE SCALE GENOMIC DNA]</scope>
    <source>
        <strain evidence="4 5">DSM 28967</strain>
    </source>
</reference>
<dbReference type="InterPro" id="IPR012263">
    <property type="entry name" value="M_m6A_EcoRV"/>
</dbReference>
<dbReference type="RefSeq" id="WP_184802365.1">
    <property type="nucleotide sequence ID" value="NZ_JACHMY010000001.1"/>
</dbReference>
<proteinExistence type="predicted"/>
<dbReference type="Gene3D" id="3.40.50.150">
    <property type="entry name" value="Vaccinia Virus protein VP39"/>
    <property type="match status" value="2"/>
</dbReference>
<dbReference type="GO" id="GO:0032259">
    <property type="term" value="P:methylation"/>
    <property type="evidence" value="ECO:0007669"/>
    <property type="project" value="UniProtKB-KW"/>
</dbReference>